<sequence length="90" mass="10459">MKTVVRFEMKWDGSGSSAQVMPHEKSWTPTEMITDRATSPSYLRMKAPKPVKIEEDYLCDGDEELNLSWRPLSPRDKILQYTKFSSPDFD</sequence>
<organism evidence="1 2">
    <name type="scientific">Ranitomeya imitator</name>
    <name type="common">mimic poison frog</name>
    <dbReference type="NCBI Taxonomy" id="111125"/>
    <lineage>
        <taxon>Eukaryota</taxon>
        <taxon>Metazoa</taxon>
        <taxon>Chordata</taxon>
        <taxon>Craniata</taxon>
        <taxon>Vertebrata</taxon>
        <taxon>Euteleostomi</taxon>
        <taxon>Amphibia</taxon>
        <taxon>Batrachia</taxon>
        <taxon>Anura</taxon>
        <taxon>Neobatrachia</taxon>
        <taxon>Hyloidea</taxon>
        <taxon>Dendrobatidae</taxon>
        <taxon>Dendrobatinae</taxon>
        <taxon>Ranitomeya</taxon>
    </lineage>
</organism>
<keyword evidence="2" id="KW-1185">Reference proteome</keyword>
<reference evidence="1" key="1">
    <citation type="submission" date="2023-07" db="EMBL/GenBank/DDBJ databases">
        <authorList>
            <person name="Stuckert A."/>
        </authorList>
    </citation>
    <scope>NUCLEOTIDE SEQUENCE</scope>
</reference>
<name>A0ABN9M7Y1_9NEOB</name>
<dbReference type="Proteomes" id="UP001176940">
    <property type="component" value="Unassembled WGS sequence"/>
</dbReference>
<dbReference type="EMBL" id="CAUEEQ010049756">
    <property type="protein sequence ID" value="CAJ0960340.1"/>
    <property type="molecule type" value="Genomic_DNA"/>
</dbReference>
<accession>A0ABN9M7Y1</accession>
<evidence type="ECO:0000313" key="2">
    <source>
        <dbReference type="Proteomes" id="UP001176940"/>
    </source>
</evidence>
<proteinExistence type="predicted"/>
<gene>
    <name evidence="1" type="ORF">RIMI_LOCUS17223303</name>
</gene>
<comment type="caution">
    <text evidence="1">The sequence shown here is derived from an EMBL/GenBank/DDBJ whole genome shotgun (WGS) entry which is preliminary data.</text>
</comment>
<evidence type="ECO:0000313" key="1">
    <source>
        <dbReference type="EMBL" id="CAJ0960340.1"/>
    </source>
</evidence>
<protein>
    <submittedName>
        <fullName evidence="1">Uncharacterized protein</fullName>
    </submittedName>
</protein>